<dbReference type="EMBL" id="JAKOGI010000117">
    <property type="protein sequence ID" value="KAJ8443490.1"/>
    <property type="molecule type" value="Genomic_DNA"/>
</dbReference>
<dbReference type="AlphaFoldDB" id="A0A9Q1QKJ2"/>
<evidence type="ECO:0008006" key="4">
    <source>
        <dbReference type="Google" id="ProtNLM"/>
    </source>
</evidence>
<organism evidence="2 3">
    <name type="scientific">Carnegiea gigantea</name>
    <dbReference type="NCBI Taxonomy" id="171969"/>
    <lineage>
        <taxon>Eukaryota</taxon>
        <taxon>Viridiplantae</taxon>
        <taxon>Streptophyta</taxon>
        <taxon>Embryophyta</taxon>
        <taxon>Tracheophyta</taxon>
        <taxon>Spermatophyta</taxon>
        <taxon>Magnoliopsida</taxon>
        <taxon>eudicotyledons</taxon>
        <taxon>Gunneridae</taxon>
        <taxon>Pentapetalae</taxon>
        <taxon>Caryophyllales</taxon>
        <taxon>Cactineae</taxon>
        <taxon>Cactaceae</taxon>
        <taxon>Cactoideae</taxon>
        <taxon>Echinocereeae</taxon>
        <taxon>Carnegiea</taxon>
    </lineage>
</organism>
<evidence type="ECO:0000313" key="2">
    <source>
        <dbReference type="EMBL" id="KAJ8443490.1"/>
    </source>
</evidence>
<feature type="region of interest" description="Disordered" evidence="1">
    <location>
        <begin position="262"/>
        <end position="289"/>
    </location>
</feature>
<feature type="region of interest" description="Disordered" evidence="1">
    <location>
        <begin position="358"/>
        <end position="377"/>
    </location>
</feature>
<dbReference type="OrthoDB" id="1079501at2759"/>
<keyword evidence="3" id="KW-1185">Reference proteome</keyword>
<feature type="region of interest" description="Disordered" evidence="1">
    <location>
        <begin position="445"/>
        <end position="486"/>
    </location>
</feature>
<feature type="compositionally biased region" description="Basic and acidic residues" evidence="1">
    <location>
        <begin position="36"/>
        <end position="46"/>
    </location>
</feature>
<protein>
    <recommendedName>
        <fullName evidence="4">DUF4378 domain-containing protein</fullName>
    </recommendedName>
</protein>
<evidence type="ECO:0000256" key="1">
    <source>
        <dbReference type="SAM" id="MobiDB-lite"/>
    </source>
</evidence>
<name>A0A9Q1QKJ2_9CARY</name>
<sequence>MTQEKRRSISYRSFVTCDNTKGVECGAIRKSKQHSNKMESERKRQENQTSSLEIIKEDKKQMGITGFTRELVDTSLSDHLDPVTNSCWSNNGHKEDIAKDLLKGVLDLQESLVILRKLQENSSYKSKRKQKQKQKLEEVIRSDDMGNGLMDSNRFGYLRDQKKLHMGFQGPRFSVDGSSRKSVDEVRSVVRESLLRQNVMKNPTFEHFHHRKVDYPALPSTSSSYFSLFDSAISSTASHRRKKGQSSNLIVKLMGLESFPSSPRNCKGREKVPNLAKPMCDSESPRARKPKFAAQELGTKQRAFDEILESLNFKGLLRSNSAEGMAPNSWNFEDFFSVDERPPIVVMSPLRFLGDGDLGNGGNIEKPRSRRRSPRQTVRNYYEAANFRDRFREVTARSERWKENRVSPKKAAYDEEKIYANLHEKPQKKADMRRISEDEKVAYIRRKGKGKKNTERFDELSSGDPSKLTKARMPKQKHGDFFSKNQNSYRDNIFSTALLDYKNVKTSESPNHWKKKRQPVSMRHGKKNELPMQVEIQRCKGGRKENEASAREEIDSSSENGCDFPTFDSMLFSNRNIERWNKHSRAMISDYDAESQSSDSETLEGIEYLNNDHRDCCYTTQKGHLDDNQSLLSEITSTSISEHCSSVGGHLNENRSPVSEVTSVTTHEIGIAVHDLDTYEEGDADHPKRCRPYEGFIEGDTDCETLTQCLTPRAKMKAFLLSSSLFVNRAEELFNLQVNLCSIPHVNDESDLDVANPKVLLDCAIELMELRSIQLSQVCVPPVLTTYPRNSTSMSQLLEEICRGVEDLGCYLNPDSESFSSDNLHALLDRDLRLKSGMWGIGWRNMFSLDELEHIVGEVDEYVLGTLIEDVLAEFLQ</sequence>
<gene>
    <name evidence="2" type="ORF">Cgig2_016973</name>
</gene>
<reference evidence="2" key="1">
    <citation type="submission" date="2022-04" db="EMBL/GenBank/DDBJ databases">
        <title>Carnegiea gigantea Genome sequencing and assembly v2.</title>
        <authorList>
            <person name="Copetti D."/>
            <person name="Sanderson M.J."/>
            <person name="Burquez A."/>
            <person name="Wojciechowski M.F."/>
        </authorList>
    </citation>
    <scope>NUCLEOTIDE SEQUENCE</scope>
    <source>
        <strain evidence="2">SGP5-SGP5p</strain>
        <tissue evidence="2">Aerial part</tissue>
    </source>
</reference>
<feature type="region of interest" description="Disordered" evidence="1">
    <location>
        <begin position="28"/>
        <end position="54"/>
    </location>
</feature>
<comment type="caution">
    <text evidence="2">The sequence shown here is derived from an EMBL/GenBank/DDBJ whole genome shotgun (WGS) entry which is preliminary data.</text>
</comment>
<proteinExistence type="predicted"/>
<evidence type="ECO:0000313" key="3">
    <source>
        <dbReference type="Proteomes" id="UP001153076"/>
    </source>
</evidence>
<dbReference type="PANTHER" id="PTHR34282:SF2">
    <property type="entry name" value="DUF3741 DOMAIN-CONTAINING PROTEIN"/>
    <property type="match status" value="1"/>
</dbReference>
<dbReference type="Proteomes" id="UP001153076">
    <property type="component" value="Unassembled WGS sequence"/>
</dbReference>
<accession>A0A9Q1QKJ2</accession>
<dbReference type="PANTHER" id="PTHR34282">
    <property type="entry name" value="OS01G0228800 PROTEIN-RELATED"/>
    <property type="match status" value="1"/>
</dbReference>